<accession>A0ABS2PDD9</accession>
<dbReference type="EMBL" id="JAFBEC010000005">
    <property type="protein sequence ID" value="MBM7632818.1"/>
    <property type="molecule type" value="Genomic_DNA"/>
</dbReference>
<gene>
    <name evidence="2" type="ORF">JOD17_001912</name>
</gene>
<evidence type="ECO:0000313" key="2">
    <source>
        <dbReference type="EMBL" id="MBM7632818.1"/>
    </source>
</evidence>
<evidence type="ECO:0008006" key="4">
    <source>
        <dbReference type="Google" id="ProtNLM"/>
    </source>
</evidence>
<dbReference type="RefSeq" id="WP_204697250.1">
    <property type="nucleotide sequence ID" value="NZ_JAFBEC010000005.1"/>
</dbReference>
<comment type="caution">
    <text evidence="2">The sequence shown here is derived from an EMBL/GenBank/DDBJ whole genome shotgun (WGS) entry which is preliminary data.</text>
</comment>
<dbReference type="Proteomes" id="UP000741863">
    <property type="component" value="Unassembled WGS sequence"/>
</dbReference>
<feature type="transmembrane region" description="Helical" evidence="1">
    <location>
        <begin position="7"/>
        <end position="25"/>
    </location>
</feature>
<name>A0ABS2PDD9_9BACL</name>
<keyword evidence="3" id="KW-1185">Reference proteome</keyword>
<keyword evidence="1" id="KW-1133">Transmembrane helix</keyword>
<feature type="transmembrane region" description="Helical" evidence="1">
    <location>
        <begin position="31"/>
        <end position="50"/>
    </location>
</feature>
<organism evidence="2 3">
    <name type="scientific">Geomicrobium sediminis</name>
    <dbReference type="NCBI Taxonomy" id="1347788"/>
    <lineage>
        <taxon>Bacteria</taxon>
        <taxon>Bacillati</taxon>
        <taxon>Bacillota</taxon>
        <taxon>Bacilli</taxon>
        <taxon>Bacillales</taxon>
        <taxon>Geomicrobium</taxon>
    </lineage>
</organism>
<keyword evidence="1" id="KW-0812">Transmembrane</keyword>
<sequence>MKNIQEYFLLMLIVGTVALIGNWIGYDIFSIQAVLGMLVLILIASLGQLLSQLIPMKIPSVVYVIIIGIILSLPNLPWGPYVVEWTSNIQLLAIATPILAYAGIAIGRSWTDFVKMGWKAMVVCLLVLFGTLIGSAIIAEVVLRFQGII</sequence>
<keyword evidence="1" id="KW-0472">Membrane</keyword>
<proteinExistence type="predicted"/>
<reference evidence="2 3" key="1">
    <citation type="submission" date="2021-01" db="EMBL/GenBank/DDBJ databases">
        <title>Genomic Encyclopedia of Type Strains, Phase IV (KMG-IV): sequencing the most valuable type-strain genomes for metagenomic binning, comparative biology and taxonomic classification.</title>
        <authorList>
            <person name="Goeker M."/>
        </authorList>
    </citation>
    <scope>NUCLEOTIDE SEQUENCE [LARGE SCALE GENOMIC DNA]</scope>
    <source>
        <strain evidence="2 3">DSM 25540</strain>
    </source>
</reference>
<feature type="transmembrane region" description="Helical" evidence="1">
    <location>
        <begin position="122"/>
        <end position="143"/>
    </location>
</feature>
<evidence type="ECO:0000256" key="1">
    <source>
        <dbReference type="SAM" id="Phobius"/>
    </source>
</evidence>
<feature type="transmembrane region" description="Helical" evidence="1">
    <location>
        <begin position="89"/>
        <end position="110"/>
    </location>
</feature>
<feature type="transmembrane region" description="Helical" evidence="1">
    <location>
        <begin position="62"/>
        <end position="83"/>
    </location>
</feature>
<protein>
    <recommendedName>
        <fullName evidence="4">DUF340 domain-containing protein</fullName>
    </recommendedName>
</protein>
<evidence type="ECO:0000313" key="3">
    <source>
        <dbReference type="Proteomes" id="UP000741863"/>
    </source>
</evidence>